<organism evidence="1 2">
    <name type="scientific">Botryotinia calthae</name>
    <dbReference type="NCBI Taxonomy" id="38488"/>
    <lineage>
        <taxon>Eukaryota</taxon>
        <taxon>Fungi</taxon>
        <taxon>Dikarya</taxon>
        <taxon>Ascomycota</taxon>
        <taxon>Pezizomycotina</taxon>
        <taxon>Leotiomycetes</taxon>
        <taxon>Helotiales</taxon>
        <taxon>Sclerotiniaceae</taxon>
        <taxon>Botryotinia</taxon>
    </lineage>
</organism>
<dbReference type="EMBL" id="PHWZ01000108">
    <property type="protein sequence ID" value="TEY70252.1"/>
    <property type="molecule type" value="Genomic_DNA"/>
</dbReference>
<dbReference type="Proteomes" id="UP000297299">
    <property type="component" value="Unassembled WGS sequence"/>
</dbReference>
<dbReference type="AlphaFoldDB" id="A0A4Y8D7W5"/>
<comment type="caution">
    <text evidence="1">The sequence shown here is derived from an EMBL/GenBank/DDBJ whole genome shotgun (WGS) entry which is preliminary data.</text>
</comment>
<keyword evidence="2" id="KW-1185">Reference proteome</keyword>
<proteinExistence type="predicted"/>
<protein>
    <submittedName>
        <fullName evidence="1">Uncharacterized protein</fullName>
    </submittedName>
</protein>
<reference evidence="1 2" key="1">
    <citation type="submission" date="2017-11" db="EMBL/GenBank/DDBJ databases">
        <title>Comparative genomics of Botrytis spp.</title>
        <authorList>
            <person name="Valero-Jimenez C.A."/>
            <person name="Tapia P."/>
            <person name="Veloso J."/>
            <person name="Silva-Moreno E."/>
            <person name="Staats M."/>
            <person name="Valdes J.H."/>
            <person name="Van Kan J.A.L."/>
        </authorList>
    </citation>
    <scope>NUCLEOTIDE SEQUENCE [LARGE SCALE GENOMIC DNA]</scope>
    <source>
        <strain evidence="1 2">MUCL2830</strain>
    </source>
</reference>
<evidence type="ECO:0000313" key="2">
    <source>
        <dbReference type="Proteomes" id="UP000297299"/>
    </source>
</evidence>
<evidence type="ECO:0000313" key="1">
    <source>
        <dbReference type="EMBL" id="TEY70252.1"/>
    </source>
</evidence>
<gene>
    <name evidence="1" type="ORF">BOTCAL_0108g00070</name>
</gene>
<sequence length="74" mass="7774">MFSTSSVRNGGNGCLRSWMGAPQREANTFDLVSGSTSHIAFEVISALGVESIADCPTVDETAYPGFFALQVSIA</sequence>
<accession>A0A4Y8D7W5</accession>
<name>A0A4Y8D7W5_9HELO</name>